<feature type="compositionally biased region" description="Polar residues" evidence="4">
    <location>
        <begin position="179"/>
        <end position="192"/>
    </location>
</feature>
<evidence type="ECO:0000256" key="3">
    <source>
        <dbReference type="ARBA" id="ARBA00023242"/>
    </source>
</evidence>
<dbReference type="GO" id="GO:0005634">
    <property type="term" value="C:nucleus"/>
    <property type="evidence" value="ECO:0007669"/>
    <property type="project" value="UniProtKB-SubCell"/>
</dbReference>
<dbReference type="PROSITE" id="PS50174">
    <property type="entry name" value="G_PATCH"/>
    <property type="match status" value="1"/>
</dbReference>
<feature type="compositionally biased region" description="Polar residues" evidence="4">
    <location>
        <begin position="159"/>
        <end position="170"/>
    </location>
</feature>
<dbReference type="InterPro" id="IPR000467">
    <property type="entry name" value="G_patch_dom"/>
</dbReference>
<dbReference type="Proteomes" id="UP000324022">
    <property type="component" value="Unassembled WGS sequence"/>
</dbReference>
<evidence type="ECO:0000256" key="4">
    <source>
        <dbReference type="SAM" id="MobiDB-lite"/>
    </source>
</evidence>
<dbReference type="AlphaFoldDB" id="A0A5C3E6T0"/>
<sequence>MAIARERLFIAAQQASESSWLPTASLALRHQKSTKDWYPPHHSHDPSRSSHYVDRDDPRHGRADSNRTEDHYKPRRRSRSPDFRTSQTSGPAPEQGRVVRWKDLRLPTNDQPNAGSVATSAASNKVFTSKVAATAATKRMATDISKWNRKQAEMHASGPLNSVSSGNRSEPPSAHPNASARSSAIVTQSSNKVDLPDTSEGGNPPSLDSTKMSESELASYNYKDHALIACLLCQRKFRSLDTLHRHEAESQLHKDNLSNSETCRQGVARKLEALSGSLSKPNGTADKPATASVSSESTNRQILAPQSAPAYRDRASERRAVFGADTPSKSNTSSNASKVFEGPRTMASASTAVAEVSQSAPEKPIDSDNIGSKLLAMMGWSQGQGLGLKGEGRTDIVETKIYKPGAGLGSSTPADAALQQASRRPESNIAFTGYLDRAKDREYLL</sequence>
<evidence type="ECO:0000256" key="1">
    <source>
        <dbReference type="ARBA" id="ARBA00004123"/>
    </source>
</evidence>
<gene>
    <name evidence="6" type="ORF">UTRI_03185</name>
</gene>
<keyword evidence="3" id="KW-0539">Nucleus</keyword>
<feature type="compositionally biased region" description="Basic and acidic residues" evidence="4">
    <location>
        <begin position="33"/>
        <end position="72"/>
    </location>
</feature>
<feature type="compositionally biased region" description="Polar residues" evidence="4">
    <location>
        <begin position="291"/>
        <end position="301"/>
    </location>
</feature>
<evidence type="ECO:0000313" key="7">
    <source>
        <dbReference type="Proteomes" id="UP000324022"/>
    </source>
</evidence>
<dbReference type="GO" id="GO:0000398">
    <property type="term" value="P:mRNA splicing, via spliceosome"/>
    <property type="evidence" value="ECO:0007669"/>
    <property type="project" value="TreeGrafter"/>
</dbReference>
<dbReference type="GO" id="GO:0003723">
    <property type="term" value="F:RNA binding"/>
    <property type="evidence" value="ECO:0007669"/>
    <property type="project" value="UniProtKB-KW"/>
</dbReference>
<dbReference type="PANTHER" id="PTHR13948">
    <property type="entry name" value="RNA-BINDING PROTEIN"/>
    <property type="match status" value="1"/>
</dbReference>
<dbReference type="PANTHER" id="PTHR13948:SF3">
    <property type="entry name" value="FI21118P1"/>
    <property type="match status" value="1"/>
</dbReference>
<dbReference type="OrthoDB" id="29523at2759"/>
<protein>
    <submittedName>
        <fullName evidence="6">Related to RNA binding motif protein</fullName>
    </submittedName>
</protein>
<accession>A0A5C3E6T0</accession>
<reference evidence="6 7" key="1">
    <citation type="submission" date="2018-03" db="EMBL/GenBank/DDBJ databases">
        <authorList>
            <person name="Guldener U."/>
        </authorList>
    </citation>
    <scope>NUCLEOTIDE SEQUENCE [LARGE SCALE GENOMIC DNA]</scope>
    <source>
        <strain evidence="6 7">NBRC100155</strain>
    </source>
</reference>
<comment type="subcellular location">
    <subcellularLocation>
        <location evidence="1">Nucleus</location>
    </subcellularLocation>
</comment>
<name>A0A5C3E6T0_9BASI</name>
<feature type="region of interest" description="Disordered" evidence="4">
    <location>
        <begin position="274"/>
        <end position="315"/>
    </location>
</feature>
<dbReference type="EMBL" id="OOIN01000012">
    <property type="protein sequence ID" value="SPO25820.1"/>
    <property type="molecule type" value="Genomic_DNA"/>
</dbReference>
<proteinExistence type="predicted"/>
<feature type="region of interest" description="Disordered" evidence="4">
    <location>
        <begin position="32"/>
        <end position="99"/>
    </location>
</feature>
<evidence type="ECO:0000313" key="6">
    <source>
        <dbReference type="EMBL" id="SPO25820.1"/>
    </source>
</evidence>
<evidence type="ECO:0000259" key="5">
    <source>
        <dbReference type="PROSITE" id="PS50174"/>
    </source>
</evidence>
<dbReference type="SMART" id="SM00443">
    <property type="entry name" value="G_patch"/>
    <property type="match status" value="1"/>
</dbReference>
<feature type="region of interest" description="Disordered" evidence="4">
    <location>
        <begin position="152"/>
        <end position="212"/>
    </location>
</feature>
<evidence type="ECO:0000256" key="2">
    <source>
        <dbReference type="ARBA" id="ARBA00022884"/>
    </source>
</evidence>
<feature type="domain" description="G-patch" evidence="5">
    <location>
        <begin position="367"/>
        <end position="413"/>
    </location>
</feature>
<keyword evidence="7" id="KW-1185">Reference proteome</keyword>
<dbReference type="Pfam" id="PF01585">
    <property type="entry name" value="G-patch"/>
    <property type="match status" value="1"/>
</dbReference>
<organism evidence="6 7">
    <name type="scientific">Ustilago trichophora</name>
    <dbReference type="NCBI Taxonomy" id="86804"/>
    <lineage>
        <taxon>Eukaryota</taxon>
        <taxon>Fungi</taxon>
        <taxon>Dikarya</taxon>
        <taxon>Basidiomycota</taxon>
        <taxon>Ustilaginomycotina</taxon>
        <taxon>Ustilaginomycetes</taxon>
        <taxon>Ustilaginales</taxon>
        <taxon>Ustilaginaceae</taxon>
        <taxon>Ustilago</taxon>
    </lineage>
</organism>
<keyword evidence="2" id="KW-0694">RNA-binding</keyword>